<accession>A0A0F6WAU5</accession>
<protein>
    <submittedName>
        <fullName evidence="1">Uncharacterized protein</fullName>
    </submittedName>
</protein>
<sequence length="41" mass="4381">MPIPTQRVVRTDLLFALDARVSPALGCRAEVQAIASTTRGV</sequence>
<dbReference type="Proteomes" id="UP000034883">
    <property type="component" value="Chromosome"/>
</dbReference>
<dbReference type="RefSeq" id="WP_275935523.1">
    <property type="nucleotide sequence ID" value="NZ_CP011125.1"/>
</dbReference>
<gene>
    <name evidence="1" type="ORF">DB32_008889</name>
</gene>
<name>A0A0F6WAU5_9BACT</name>
<organism evidence="1 2">
    <name type="scientific">Sandaracinus amylolyticus</name>
    <dbReference type="NCBI Taxonomy" id="927083"/>
    <lineage>
        <taxon>Bacteria</taxon>
        <taxon>Pseudomonadati</taxon>
        <taxon>Myxococcota</taxon>
        <taxon>Polyangia</taxon>
        <taxon>Polyangiales</taxon>
        <taxon>Sandaracinaceae</taxon>
        <taxon>Sandaracinus</taxon>
    </lineage>
</organism>
<dbReference type="KEGG" id="samy:DB32_008889"/>
<dbReference type="AlphaFoldDB" id="A0A0F6WAU5"/>
<proteinExistence type="predicted"/>
<dbReference type="EMBL" id="CP011125">
    <property type="protein sequence ID" value="AKF11740.1"/>
    <property type="molecule type" value="Genomic_DNA"/>
</dbReference>
<evidence type="ECO:0000313" key="2">
    <source>
        <dbReference type="Proteomes" id="UP000034883"/>
    </source>
</evidence>
<evidence type="ECO:0000313" key="1">
    <source>
        <dbReference type="EMBL" id="AKF11740.1"/>
    </source>
</evidence>
<reference evidence="1 2" key="1">
    <citation type="submission" date="2015-03" db="EMBL/GenBank/DDBJ databases">
        <title>Genome assembly of Sandaracinus amylolyticus DSM 53668.</title>
        <authorList>
            <person name="Sharma G."/>
            <person name="Subramanian S."/>
        </authorList>
    </citation>
    <scope>NUCLEOTIDE SEQUENCE [LARGE SCALE GENOMIC DNA]</scope>
    <source>
        <strain evidence="1 2">DSM 53668</strain>
    </source>
</reference>
<keyword evidence="2" id="KW-1185">Reference proteome</keyword>